<keyword evidence="24" id="KW-1185">Reference proteome</keyword>
<proteinExistence type="inferred from homology"/>
<feature type="transmembrane region" description="Helical" evidence="18">
    <location>
        <begin position="739"/>
        <end position="762"/>
    </location>
</feature>
<dbReference type="InterPro" id="IPR014836">
    <property type="entry name" value="Integrin_bsu_cyt_dom"/>
</dbReference>
<feature type="disulfide bond" evidence="16">
    <location>
        <begin position="587"/>
        <end position="596"/>
    </location>
</feature>
<feature type="domain" description="Integrin beta subunit tail" evidence="22">
    <location>
        <begin position="646"/>
        <end position="735"/>
    </location>
</feature>
<feature type="disulfide bond" evidence="16">
    <location>
        <begin position="447"/>
        <end position="697"/>
    </location>
</feature>
<evidence type="ECO:0000259" key="19">
    <source>
        <dbReference type="SMART" id="SM00187"/>
    </source>
</evidence>
<dbReference type="FunFam" id="2.10.25.10:FF:000785">
    <property type="entry name" value="Integrin beta"/>
    <property type="match status" value="1"/>
</dbReference>
<feature type="disulfide bond" evidence="16">
    <location>
        <begin position="494"/>
        <end position="532"/>
    </location>
</feature>
<feature type="disulfide bond" evidence="16">
    <location>
        <begin position="639"/>
        <end position="642"/>
    </location>
</feature>
<dbReference type="SUPFAM" id="SSF57196">
    <property type="entry name" value="EGF/Laminin"/>
    <property type="match status" value="1"/>
</dbReference>
<dbReference type="GO" id="GO:0009986">
    <property type="term" value="C:cell surface"/>
    <property type="evidence" value="ECO:0007669"/>
    <property type="project" value="TreeGrafter"/>
</dbReference>
<keyword evidence="15" id="KW-0325">Glycoprotein</keyword>
<feature type="disulfide bond" evidence="16">
    <location>
        <begin position="57"/>
        <end position="94"/>
    </location>
</feature>
<keyword evidence="10 17" id="KW-0130">Cell adhesion</keyword>
<dbReference type="SUPFAM" id="SSF53300">
    <property type="entry name" value="vWA-like"/>
    <property type="match status" value="1"/>
</dbReference>
<dbReference type="FunFam" id="3.40.50.410:FF:000002">
    <property type="entry name" value="Integrin beta"/>
    <property type="match status" value="1"/>
</dbReference>
<dbReference type="GO" id="GO:0030593">
    <property type="term" value="P:neutrophil chemotaxis"/>
    <property type="evidence" value="ECO:0007669"/>
    <property type="project" value="TreeGrafter"/>
</dbReference>
<comment type="subcellular location">
    <subcellularLocation>
        <location evidence="1 17">Cell membrane</location>
        <topology evidence="1 17">Single-pass type I membrane protein</topology>
    </subcellularLocation>
</comment>
<evidence type="ECO:0000256" key="2">
    <source>
        <dbReference type="ARBA" id="ARBA00007449"/>
    </source>
</evidence>
<dbReference type="Gene3D" id="1.20.5.100">
    <property type="entry name" value="Cytochrome c1, transmembrane anchor, C-terminal"/>
    <property type="match status" value="1"/>
</dbReference>
<dbReference type="GO" id="GO:0046872">
    <property type="term" value="F:metal ion binding"/>
    <property type="evidence" value="ECO:0007669"/>
    <property type="project" value="UniProtKB-KW"/>
</dbReference>
<evidence type="ECO:0000256" key="5">
    <source>
        <dbReference type="ARBA" id="ARBA00022692"/>
    </source>
</evidence>
<gene>
    <name evidence="23" type="ORF">SKAU_G00231300</name>
</gene>
<feature type="disulfide bond" evidence="16">
    <location>
        <begin position="538"/>
        <end position="543"/>
    </location>
</feature>
<feature type="disulfide bond" evidence="16">
    <location>
        <begin position="652"/>
        <end position="730"/>
    </location>
</feature>
<evidence type="ECO:0000256" key="9">
    <source>
        <dbReference type="ARBA" id="ARBA00022842"/>
    </source>
</evidence>
<dbReference type="GO" id="GO:0005925">
    <property type="term" value="C:focal adhesion"/>
    <property type="evidence" value="ECO:0007669"/>
    <property type="project" value="TreeGrafter"/>
</dbReference>
<evidence type="ECO:0000256" key="3">
    <source>
        <dbReference type="ARBA" id="ARBA00022475"/>
    </source>
</evidence>
<dbReference type="Proteomes" id="UP001152622">
    <property type="component" value="Chromosome 8"/>
</dbReference>
<dbReference type="AlphaFoldDB" id="A0A9Q1ITA5"/>
<dbReference type="Gene3D" id="3.40.50.410">
    <property type="entry name" value="von Willebrand factor, type A domain"/>
    <property type="match status" value="1"/>
</dbReference>
<dbReference type="GO" id="GO:0001540">
    <property type="term" value="F:amyloid-beta binding"/>
    <property type="evidence" value="ECO:0007669"/>
    <property type="project" value="TreeGrafter"/>
</dbReference>
<evidence type="ECO:0000259" key="22">
    <source>
        <dbReference type="SMART" id="SM01242"/>
    </source>
</evidence>
<organism evidence="23 24">
    <name type="scientific">Synaphobranchus kaupii</name>
    <name type="common">Kaup's arrowtooth eel</name>
    <dbReference type="NCBI Taxonomy" id="118154"/>
    <lineage>
        <taxon>Eukaryota</taxon>
        <taxon>Metazoa</taxon>
        <taxon>Chordata</taxon>
        <taxon>Craniata</taxon>
        <taxon>Vertebrata</taxon>
        <taxon>Euteleostomi</taxon>
        <taxon>Actinopterygii</taxon>
        <taxon>Neopterygii</taxon>
        <taxon>Teleostei</taxon>
        <taxon>Anguilliformes</taxon>
        <taxon>Synaphobranchidae</taxon>
        <taxon>Synaphobranchus</taxon>
    </lineage>
</organism>
<feature type="disulfide bond" evidence="16">
    <location>
        <begin position="598"/>
        <end position="605"/>
    </location>
</feature>
<dbReference type="Pfam" id="PF07965">
    <property type="entry name" value="Integrin_B_tail"/>
    <property type="match status" value="1"/>
</dbReference>
<feature type="disulfide bond" evidence="16">
    <location>
        <begin position="671"/>
        <end position="705"/>
    </location>
</feature>
<dbReference type="GO" id="GO:0007160">
    <property type="term" value="P:cell-matrix adhesion"/>
    <property type="evidence" value="ECO:0007669"/>
    <property type="project" value="TreeGrafter"/>
</dbReference>
<evidence type="ECO:0000313" key="23">
    <source>
        <dbReference type="EMBL" id="KAJ8351654.1"/>
    </source>
</evidence>
<dbReference type="SUPFAM" id="SSF69179">
    <property type="entry name" value="Integrin domains"/>
    <property type="match status" value="1"/>
</dbReference>
<feature type="disulfide bond" evidence="16">
    <location>
        <begin position="219"/>
        <end position="226"/>
    </location>
</feature>
<keyword evidence="9" id="KW-0460">Magnesium</keyword>
<evidence type="ECO:0000256" key="10">
    <source>
        <dbReference type="ARBA" id="ARBA00022889"/>
    </source>
</evidence>
<dbReference type="InterPro" id="IPR057073">
    <property type="entry name" value="EGF_integrin_2"/>
</dbReference>
<evidence type="ECO:0000313" key="24">
    <source>
        <dbReference type="Proteomes" id="UP001152622"/>
    </source>
</evidence>
<evidence type="ECO:0000256" key="16">
    <source>
        <dbReference type="PIRSR" id="PIRSR002512-1"/>
    </source>
</evidence>
<feature type="disulfide bond" evidence="16">
    <location>
        <begin position="54"/>
        <end position="64"/>
    </location>
</feature>
<dbReference type="OrthoDB" id="410592at2759"/>
<evidence type="ECO:0000256" key="14">
    <source>
        <dbReference type="ARBA" id="ARBA00023157"/>
    </source>
</evidence>
<dbReference type="SUPFAM" id="SSF69687">
    <property type="entry name" value="Integrin beta tail domain"/>
    <property type="match status" value="1"/>
</dbReference>
<dbReference type="PIRSF" id="PIRSF002512">
    <property type="entry name" value="Integrin_B"/>
    <property type="match status" value="1"/>
</dbReference>
<keyword evidence="14 16" id="KW-1015">Disulfide bond</keyword>
<dbReference type="InterPro" id="IPR016201">
    <property type="entry name" value="PSI"/>
</dbReference>
<keyword evidence="13 18" id="KW-0472">Membrane</keyword>
<dbReference type="SUPFAM" id="SSF103575">
    <property type="entry name" value="Plexin repeat"/>
    <property type="match status" value="1"/>
</dbReference>
<evidence type="ECO:0000256" key="8">
    <source>
        <dbReference type="ARBA" id="ARBA00022837"/>
    </source>
</evidence>
<feature type="disulfide bond" evidence="16">
    <location>
        <begin position="67"/>
        <end position="83"/>
    </location>
</feature>
<dbReference type="GO" id="GO:0005178">
    <property type="term" value="F:integrin binding"/>
    <property type="evidence" value="ECO:0007669"/>
    <property type="project" value="TreeGrafter"/>
</dbReference>
<feature type="domain" description="Integrin beta subunit VWA" evidence="19">
    <location>
        <begin position="53"/>
        <end position="474"/>
    </location>
</feature>
<dbReference type="InterPro" id="IPR032695">
    <property type="entry name" value="Integrin_dom_sf"/>
</dbReference>
<dbReference type="Gene3D" id="3.30.1680.10">
    <property type="entry name" value="ligand-binding face of the semaphorins, domain 2"/>
    <property type="match status" value="1"/>
</dbReference>
<dbReference type="Gene3D" id="2.10.25.10">
    <property type="entry name" value="Laminin"/>
    <property type="match status" value="4"/>
</dbReference>
<evidence type="ECO:0000256" key="4">
    <source>
        <dbReference type="ARBA" id="ARBA00022536"/>
    </source>
</evidence>
<dbReference type="PANTHER" id="PTHR10082:SF15">
    <property type="entry name" value="INTEGRIN BETA-2"/>
    <property type="match status" value="1"/>
</dbReference>
<evidence type="ECO:0000256" key="11">
    <source>
        <dbReference type="ARBA" id="ARBA00022989"/>
    </source>
</evidence>
<reference evidence="23" key="1">
    <citation type="journal article" date="2023" name="Science">
        <title>Genome structures resolve the early diversification of teleost fishes.</title>
        <authorList>
            <person name="Parey E."/>
            <person name="Louis A."/>
            <person name="Montfort J."/>
            <person name="Bouchez O."/>
            <person name="Roques C."/>
            <person name="Iampietro C."/>
            <person name="Lluch J."/>
            <person name="Castinel A."/>
            <person name="Donnadieu C."/>
            <person name="Desvignes T."/>
            <person name="Floi Bucao C."/>
            <person name="Jouanno E."/>
            <person name="Wen M."/>
            <person name="Mejri S."/>
            <person name="Dirks R."/>
            <person name="Jansen H."/>
            <person name="Henkel C."/>
            <person name="Chen W.J."/>
            <person name="Zahm M."/>
            <person name="Cabau C."/>
            <person name="Klopp C."/>
            <person name="Thompson A.W."/>
            <person name="Robinson-Rechavi M."/>
            <person name="Braasch I."/>
            <person name="Lecointre G."/>
            <person name="Bobe J."/>
            <person name="Postlethwait J.H."/>
            <person name="Berthelot C."/>
            <person name="Roest Crollius H."/>
            <person name="Guiguen Y."/>
        </authorList>
    </citation>
    <scope>NUCLEOTIDE SEQUENCE</scope>
    <source>
        <strain evidence="23">WJC10195</strain>
    </source>
</reference>
<dbReference type="SMART" id="SM00187">
    <property type="entry name" value="INB"/>
    <property type="match status" value="1"/>
</dbReference>
<evidence type="ECO:0000256" key="1">
    <source>
        <dbReference type="ARBA" id="ARBA00004251"/>
    </source>
</evidence>
<evidence type="ECO:0000256" key="12">
    <source>
        <dbReference type="ARBA" id="ARBA00023037"/>
    </source>
</evidence>
<keyword evidence="11 18" id="KW-1133">Transmembrane helix</keyword>
<keyword evidence="12 17" id="KW-0401">Integrin</keyword>
<feature type="disulfide bond" evidence="16">
    <location>
        <begin position="582"/>
        <end position="614"/>
    </location>
</feature>
<feature type="disulfide bond" evidence="16">
    <location>
        <begin position="627"/>
        <end position="636"/>
    </location>
</feature>
<evidence type="ECO:0000256" key="6">
    <source>
        <dbReference type="ARBA" id="ARBA00022723"/>
    </source>
</evidence>
<evidence type="ECO:0000259" key="21">
    <source>
        <dbReference type="SMART" id="SM01241"/>
    </source>
</evidence>
<evidence type="ECO:0000256" key="17">
    <source>
        <dbReference type="RuleBase" id="RU000633"/>
    </source>
</evidence>
<keyword evidence="4" id="KW-0245">EGF-like domain</keyword>
<protein>
    <recommendedName>
        <fullName evidence="17">Integrin beta</fullName>
    </recommendedName>
</protein>
<dbReference type="SMART" id="SM00423">
    <property type="entry name" value="PSI"/>
    <property type="match status" value="1"/>
</dbReference>
<comment type="caution">
    <text evidence="23">The sequence shown here is derived from an EMBL/GenBank/DDBJ whole genome shotgun (WGS) entry which is preliminary data.</text>
</comment>
<feature type="disulfide bond" evidence="16">
    <location>
        <begin position="646"/>
        <end position="655"/>
    </location>
</feature>
<evidence type="ECO:0000256" key="7">
    <source>
        <dbReference type="ARBA" id="ARBA00022737"/>
    </source>
</evidence>
<dbReference type="Pfam" id="PF08725">
    <property type="entry name" value="Integrin_b_cyt"/>
    <property type="match status" value="1"/>
</dbReference>
<comment type="similarity">
    <text evidence="2 17">Belongs to the integrin beta chain family.</text>
</comment>
<keyword evidence="5 17" id="KW-0812">Transmembrane</keyword>
<evidence type="ECO:0000256" key="18">
    <source>
        <dbReference type="SAM" id="Phobius"/>
    </source>
</evidence>
<dbReference type="InterPro" id="IPR036349">
    <property type="entry name" value="Integrin_bsu_tail_dom_sf"/>
</dbReference>
<feature type="domain" description="Integrin beta subunit cytoplasmic" evidence="21">
    <location>
        <begin position="760"/>
        <end position="804"/>
    </location>
</feature>
<feature type="disulfide bond" evidence="16">
    <location>
        <begin position="622"/>
        <end position="667"/>
    </location>
</feature>
<dbReference type="InterPro" id="IPR012896">
    <property type="entry name" value="Integrin_bsu_tail"/>
</dbReference>
<dbReference type="SMART" id="SM01242">
    <property type="entry name" value="Integrin_B_tail"/>
    <property type="match status" value="1"/>
</dbReference>
<feature type="domain" description="PSI" evidence="20">
    <location>
        <begin position="45"/>
        <end position="95"/>
    </location>
</feature>
<dbReference type="GO" id="GO:0008305">
    <property type="term" value="C:integrin complex"/>
    <property type="evidence" value="ECO:0007669"/>
    <property type="project" value="TreeGrafter"/>
</dbReference>
<evidence type="ECO:0000256" key="15">
    <source>
        <dbReference type="ARBA" id="ARBA00023180"/>
    </source>
</evidence>
<dbReference type="Gene3D" id="4.10.1240.30">
    <property type="match status" value="1"/>
</dbReference>
<dbReference type="Gene3D" id="2.60.40.1510">
    <property type="entry name" value="ntegrin, alpha v. Chain A, domain 3"/>
    <property type="match status" value="1"/>
</dbReference>
<dbReference type="Pfam" id="PF00362">
    <property type="entry name" value="Integrin_beta"/>
    <property type="match status" value="1"/>
</dbReference>
<name>A0A9Q1ITA5_SYNKA</name>
<feature type="disulfide bond" evidence="16">
    <location>
        <begin position="561"/>
        <end position="566"/>
    </location>
</feature>
<keyword evidence="6" id="KW-0479">Metal-binding</keyword>
<feature type="disulfide bond" evidence="16">
    <location>
        <begin position="620"/>
        <end position="625"/>
    </location>
</feature>
<feature type="disulfide bond" evidence="16">
    <location>
        <begin position="415"/>
        <end position="427"/>
    </location>
</feature>
<dbReference type="InterPro" id="IPR036465">
    <property type="entry name" value="vWFA_dom_sf"/>
</dbReference>
<dbReference type="InterPro" id="IPR002369">
    <property type="entry name" value="Integrin_bsu_VWA"/>
</dbReference>
<evidence type="ECO:0000256" key="13">
    <source>
        <dbReference type="ARBA" id="ARBA00023136"/>
    </source>
</evidence>
<feature type="disulfide bond" evidence="16">
    <location>
        <begin position="510"/>
        <end position="524"/>
    </location>
</feature>
<keyword evidence="7" id="KW-0677">Repeat</keyword>
<dbReference type="EMBL" id="JAINUF010000008">
    <property type="protein sequence ID" value="KAJ8351654.1"/>
    <property type="molecule type" value="Genomic_DNA"/>
</dbReference>
<dbReference type="Pfam" id="PF23105">
    <property type="entry name" value="EGF_integrin"/>
    <property type="match status" value="1"/>
</dbReference>
<keyword evidence="3" id="KW-1003">Cell membrane</keyword>
<sequence>MGEYTGNTIHNIFTLVSHCNQEMHQQQAFLLQILLLLRSVHPKEECPKTIVNSCGDCIRAGPFCTWCNELNFTKTGELKAAHCDTKAMLKEKGCDPSNIISPYSSLLLERNEPLSKGTPQKEPIQLRPQEVKLMLRPGKPYTLPFRFKRAEDYPVDLYYLMDLSYSMKDDLENVKNLGEHLLETLRKMTSRARIGFGAFVDKTVLPFTNTNAKKLKKPCPEEENSCQPAFGYRHVLSMTENKDIYKQRVSSLNISANLDSPEGSLDAIMQAAVCGDKIGWGNSTRLLVLTTDAGFHMAGDGKLGSILFPNDCKCHMGEDMMYSKSNELDYPSVGQVARKLAENNIQPIFAVTTKVQPIYMRLKEIIPRSEVGVLSEDSKNVVTLIEKAYKRLSSKVTVTHEDQPEHITITYTSNCANGAQPSSKGTCDNVGIDQEVEFNVTVMAEECLGTKSFHIIALGFREKMKVTVTTKCECDCDNTLINHESCNNHGNITCGICSCESGYAGQSCECKLGDKDESELKMACQRDNGTECSGLGGCVCGVCQCHTSEDGRTIYGKHCECDDRSCEVYQNKQCGGNGQCDCGTCKCNPEFEGNACQCRVSTEGCRRGNDMSVCSARGKCVCNRCQCQEGYKSPFCEECPGCSSPCLDFASCIECLRFSTGVYSKNCSESCVHIKDTQTMAEGAPKGGTLWTSGWSCKERDTNNCWMTFTIKQLDGVNNYKAWVHSERECPEPTSIGTIIGGAFASVALIGLILISIIICVIRAQDRKEWKSFEQSRKAEQWGPNSQIFKNATTTVMNPIHSGD</sequence>
<feature type="disulfide bond" evidence="16">
    <location>
        <begin position="580"/>
        <end position="585"/>
    </location>
</feature>
<evidence type="ECO:0000259" key="20">
    <source>
        <dbReference type="SMART" id="SM00423"/>
    </source>
</evidence>
<dbReference type="GO" id="GO:0019901">
    <property type="term" value="F:protein kinase binding"/>
    <property type="evidence" value="ECO:0007669"/>
    <property type="project" value="TreeGrafter"/>
</dbReference>
<dbReference type="InterPro" id="IPR015812">
    <property type="entry name" value="Integrin_bsu"/>
</dbReference>
<dbReference type="PRINTS" id="PR01186">
    <property type="entry name" value="INTEGRINB"/>
</dbReference>
<dbReference type="SMART" id="SM01241">
    <property type="entry name" value="Integrin_b_cyt"/>
    <property type="match status" value="1"/>
</dbReference>
<feature type="disulfide bond" evidence="16">
    <location>
        <begin position="274"/>
        <end position="314"/>
    </location>
</feature>
<accession>A0A9Q1ITA5</accession>
<keyword evidence="8" id="KW-0106">Calcium</keyword>
<dbReference type="GO" id="GO:0033627">
    <property type="term" value="P:cell adhesion mediated by integrin"/>
    <property type="evidence" value="ECO:0007669"/>
    <property type="project" value="TreeGrafter"/>
</dbReference>
<dbReference type="GO" id="GO:0007229">
    <property type="term" value="P:integrin-mediated signaling pathway"/>
    <property type="evidence" value="ECO:0007669"/>
    <property type="project" value="UniProtKB-KW"/>
</dbReference>
<feature type="disulfide bond" evidence="16">
    <location>
        <begin position="540"/>
        <end position="574"/>
    </location>
</feature>
<feature type="disulfide bond" evidence="16">
    <location>
        <begin position="545"/>
        <end position="559"/>
    </location>
</feature>
<dbReference type="GO" id="GO:0007159">
    <property type="term" value="P:leukocyte cell-cell adhesion"/>
    <property type="evidence" value="ECO:0007669"/>
    <property type="project" value="TreeGrafter"/>
</dbReference>
<feature type="disulfide bond" evidence="16">
    <location>
        <begin position="499"/>
        <end position="508"/>
    </location>
</feature>
<dbReference type="PANTHER" id="PTHR10082">
    <property type="entry name" value="INTEGRIN BETA SUBUNIT"/>
    <property type="match status" value="1"/>
</dbReference>
<feature type="disulfide bond" evidence="16">
    <location>
        <begin position="472"/>
        <end position="476"/>
    </location>
</feature>